<organism evidence="2 3">
    <name type="scientific">Vibrio renipiscarius</name>
    <dbReference type="NCBI Taxonomy" id="1461322"/>
    <lineage>
        <taxon>Bacteria</taxon>
        <taxon>Pseudomonadati</taxon>
        <taxon>Pseudomonadota</taxon>
        <taxon>Gammaproteobacteria</taxon>
        <taxon>Vibrionales</taxon>
        <taxon>Vibrionaceae</taxon>
        <taxon>Vibrio</taxon>
    </lineage>
</organism>
<dbReference type="CDD" id="cd11535">
    <property type="entry name" value="NTP-PPase_SsMazG"/>
    <property type="match status" value="1"/>
</dbReference>
<dbReference type="OrthoDB" id="9791898at2"/>
<dbReference type="GO" id="GO:0016787">
    <property type="term" value="F:hydrolase activity"/>
    <property type="evidence" value="ECO:0007669"/>
    <property type="project" value="UniProtKB-KW"/>
</dbReference>
<proteinExistence type="predicted"/>
<dbReference type="STRING" id="1461322.OJ16_17015"/>
<dbReference type="Proteomes" id="UP000031672">
    <property type="component" value="Unassembled WGS sequence"/>
</dbReference>
<dbReference type="PANTHER" id="PTHR42702">
    <property type="entry name" value="NUCLEOTIDE PYROPHOSPHOHYDROLASE"/>
    <property type="match status" value="1"/>
</dbReference>
<dbReference type="SUPFAM" id="SSF101386">
    <property type="entry name" value="all-alpha NTP pyrophosphatases"/>
    <property type="match status" value="1"/>
</dbReference>
<dbReference type="InterPro" id="IPR004518">
    <property type="entry name" value="MazG-like_dom"/>
</dbReference>
<keyword evidence="2" id="KW-0378">Hydrolase</keyword>
<dbReference type="PANTHER" id="PTHR42702:SF1">
    <property type="entry name" value="REGULATORY PROTEIN FOR BETA-LACTAMASE"/>
    <property type="match status" value="1"/>
</dbReference>
<keyword evidence="3" id="KW-1185">Reference proteome</keyword>
<protein>
    <submittedName>
        <fullName evidence="2">MazG nucleotide pyrophosphohydrolase</fullName>
    </submittedName>
</protein>
<reference evidence="2 3" key="1">
    <citation type="submission" date="2014-11" db="EMBL/GenBank/DDBJ databases">
        <title>Draft Genome Sequence of Vibrio piscirenalis strains CECT 8603T and CECT 8604, two marine Gammaproteobacterium isolated from cultured gilthead sea bream (Sparus aurata).</title>
        <authorList>
            <person name="Arahal D.R."/>
            <person name="Rodrigo-Torres L."/>
            <person name="Lucena T."/>
            <person name="Pujalte M.J."/>
        </authorList>
    </citation>
    <scope>NUCLEOTIDE SEQUENCE [LARGE SCALE GENOMIC DNA]</scope>
    <source>
        <strain evidence="2 3">DCR 1-4-2</strain>
    </source>
</reference>
<dbReference type="AlphaFoldDB" id="A0A0C2NQP0"/>
<dbReference type="Pfam" id="PF03819">
    <property type="entry name" value="MazG"/>
    <property type="match status" value="1"/>
</dbReference>
<evidence type="ECO:0000259" key="1">
    <source>
        <dbReference type="Pfam" id="PF03819"/>
    </source>
</evidence>
<dbReference type="PIRSF" id="PIRSF036521">
    <property type="entry name" value="UCP036521_pph"/>
    <property type="match status" value="1"/>
</dbReference>
<evidence type="ECO:0000313" key="3">
    <source>
        <dbReference type="Proteomes" id="UP000031672"/>
    </source>
</evidence>
<accession>A0A0C2NEF9</accession>
<feature type="domain" description="NTP pyrophosphohydrolase MazG-like" evidence="1">
    <location>
        <begin position="37"/>
        <end position="102"/>
    </location>
</feature>
<comment type="caution">
    <text evidence="2">The sequence shown here is derived from an EMBL/GenBank/DDBJ whole genome shotgun (WGS) entry which is preliminary data.</text>
</comment>
<dbReference type="Gene3D" id="1.10.287.1080">
    <property type="entry name" value="MazG-like"/>
    <property type="match status" value="1"/>
</dbReference>
<dbReference type="RefSeq" id="WP_040992429.1">
    <property type="nucleotide sequence ID" value="NZ_JTKH01000024.1"/>
</dbReference>
<dbReference type="InterPro" id="IPR011411">
    <property type="entry name" value="MazG-related_YvdC"/>
</dbReference>
<evidence type="ECO:0000313" key="2">
    <source>
        <dbReference type="EMBL" id="KII76487.1"/>
    </source>
</evidence>
<sequence length="115" mass="12942">MPKLTSKPTLADFQHYVAELEVERNFANQPVIEKCLLLGEEVGELFQAIRKAEGIAIDPNAKVGEIGDELSDIFIYLCSIANRYDIDLESAFLAKEEKNKQRTWQPANTKKTSPS</sequence>
<dbReference type="EMBL" id="JTKH01000024">
    <property type="protein sequence ID" value="KII76487.1"/>
    <property type="molecule type" value="Genomic_DNA"/>
</dbReference>
<accession>A0A0C2NQP0</accession>
<name>A0A0C2NQP0_9VIBR</name>
<gene>
    <name evidence="2" type="ORF">OJ16_17015</name>
</gene>